<dbReference type="EMBL" id="CM047736">
    <property type="protein sequence ID" value="KAJ0051384.1"/>
    <property type="molecule type" value="Genomic_DNA"/>
</dbReference>
<name>A0ACC0ZEB0_9ROSI</name>
<dbReference type="Proteomes" id="UP001163603">
    <property type="component" value="Chromosome 1"/>
</dbReference>
<proteinExistence type="predicted"/>
<keyword evidence="2" id="KW-1185">Reference proteome</keyword>
<protein>
    <submittedName>
        <fullName evidence="1">Uncharacterized protein</fullName>
    </submittedName>
</protein>
<comment type="caution">
    <text evidence="1">The sequence shown here is derived from an EMBL/GenBank/DDBJ whole genome shotgun (WGS) entry which is preliminary data.</text>
</comment>
<evidence type="ECO:0000313" key="1">
    <source>
        <dbReference type="EMBL" id="KAJ0051384.1"/>
    </source>
</evidence>
<organism evidence="1 2">
    <name type="scientific">Pistacia integerrima</name>
    <dbReference type="NCBI Taxonomy" id="434235"/>
    <lineage>
        <taxon>Eukaryota</taxon>
        <taxon>Viridiplantae</taxon>
        <taxon>Streptophyta</taxon>
        <taxon>Embryophyta</taxon>
        <taxon>Tracheophyta</taxon>
        <taxon>Spermatophyta</taxon>
        <taxon>Magnoliopsida</taxon>
        <taxon>eudicotyledons</taxon>
        <taxon>Gunneridae</taxon>
        <taxon>Pentapetalae</taxon>
        <taxon>rosids</taxon>
        <taxon>malvids</taxon>
        <taxon>Sapindales</taxon>
        <taxon>Anacardiaceae</taxon>
        <taxon>Pistacia</taxon>
    </lineage>
</organism>
<gene>
    <name evidence="1" type="ORF">Pint_01795</name>
</gene>
<accession>A0ACC0ZEB0</accession>
<reference evidence="2" key="1">
    <citation type="journal article" date="2023" name="G3 (Bethesda)">
        <title>Genome assembly and association tests identify interacting loci associated with vigor, precocity, and sex in interspecific pistachio rootstocks.</title>
        <authorList>
            <person name="Palmer W."/>
            <person name="Jacygrad E."/>
            <person name="Sagayaradj S."/>
            <person name="Cavanaugh K."/>
            <person name="Han R."/>
            <person name="Bertier L."/>
            <person name="Beede B."/>
            <person name="Kafkas S."/>
            <person name="Golino D."/>
            <person name="Preece J."/>
            <person name="Michelmore R."/>
        </authorList>
    </citation>
    <scope>NUCLEOTIDE SEQUENCE [LARGE SCALE GENOMIC DNA]</scope>
</reference>
<evidence type="ECO:0000313" key="2">
    <source>
        <dbReference type="Proteomes" id="UP001163603"/>
    </source>
</evidence>
<sequence>MKVCVLSVTLKGEDLRQIEVIGVGVDAATITTKLRKKVGHAELVTVAPADDPKKPPVNEAKPDPDPVRHPDICGIPHYQMVPVYRNYQYYQDYPTCSIL</sequence>